<keyword evidence="3" id="KW-0663">Pyridoxal phosphate</keyword>
<dbReference type="RefSeq" id="WP_011243780.1">
    <property type="nucleotide sequence ID" value="NC_006576.1"/>
</dbReference>
<dbReference type="SUPFAM" id="SSF53383">
    <property type="entry name" value="PLP-dependent transferases"/>
    <property type="match status" value="1"/>
</dbReference>
<dbReference type="GO" id="GO:0008710">
    <property type="term" value="F:8-amino-7-oxononanoate synthase activity"/>
    <property type="evidence" value="ECO:0007669"/>
    <property type="project" value="TreeGrafter"/>
</dbReference>
<protein>
    <submittedName>
        <fullName evidence="5">7-keto-8-aminopelargonic acid synthetase</fullName>
    </submittedName>
</protein>
<accession>A0A0H3K680</accession>
<evidence type="ECO:0000256" key="1">
    <source>
        <dbReference type="ARBA" id="ARBA00001933"/>
    </source>
</evidence>
<dbReference type="InterPro" id="IPR015421">
    <property type="entry name" value="PyrdxlP-dep_Trfase_major"/>
</dbReference>
<keyword evidence="2" id="KW-0808">Transferase</keyword>
<dbReference type="GeneID" id="72428836"/>
<dbReference type="EMBL" id="AP008231">
    <property type="protein sequence ID" value="BAD79660.1"/>
    <property type="molecule type" value="Genomic_DNA"/>
</dbReference>
<evidence type="ECO:0000256" key="3">
    <source>
        <dbReference type="ARBA" id="ARBA00022898"/>
    </source>
</evidence>
<dbReference type="InterPro" id="IPR050087">
    <property type="entry name" value="AON_synthase_class-II"/>
</dbReference>
<dbReference type="Proteomes" id="UP000001175">
    <property type="component" value="Chromosome"/>
</dbReference>
<sequence length="388" mass="42235">MVSDRGVAKWAFVEEAFQKRGPSNRRSLREFSPEAGPYLRQGDRPLLDFSSNDYLGLAQDPRLIAAATAAMRRYGTGAMASRLVCGSFPLHQQLEEALAAFSQREAALLFSSGYQANATLLPTLFDRQSLVLVDRLAHNSLLFGVQASKAQWRRYRHNDFDHLEQLLQQAPAGVRLGIVSETVFSMDGDRTDVDRLADLADRYGAILYLDDAHALGVLGTEGSGLALRHPRVDVAVGTFGKACGSAGAFVVASRSLCDYWINTCPGLIYTTAIAPPVVAAALAAVQLLPELEPERQHLQAIAAELRQSCRDRGWDCGPSETQIVPLLVGESEQALALAQRLEAAGILAIAIRPPTVPEGTARLRLVLRSDHQPQHLHQLVTVLSEGWV</sequence>
<dbReference type="PANTHER" id="PTHR13693:SF100">
    <property type="entry name" value="8-AMINO-7-OXONONANOATE SYNTHASE"/>
    <property type="match status" value="1"/>
</dbReference>
<gene>
    <name evidence="5" type="primary">bioF</name>
    <name evidence="5" type="ordered locus">syc1470_c</name>
</gene>
<dbReference type="Gene3D" id="3.40.640.10">
    <property type="entry name" value="Type I PLP-dependent aspartate aminotransferase-like (Major domain)"/>
    <property type="match status" value="1"/>
</dbReference>
<dbReference type="PANTHER" id="PTHR13693">
    <property type="entry name" value="CLASS II AMINOTRANSFERASE/8-AMINO-7-OXONONANOATE SYNTHASE"/>
    <property type="match status" value="1"/>
</dbReference>
<comment type="cofactor">
    <cofactor evidence="1">
        <name>pyridoxal 5'-phosphate</name>
        <dbReference type="ChEBI" id="CHEBI:597326"/>
    </cofactor>
</comment>
<dbReference type="GO" id="GO:0030170">
    <property type="term" value="F:pyridoxal phosphate binding"/>
    <property type="evidence" value="ECO:0007669"/>
    <property type="project" value="InterPro"/>
</dbReference>
<evidence type="ECO:0000256" key="2">
    <source>
        <dbReference type="ARBA" id="ARBA00022679"/>
    </source>
</evidence>
<dbReference type="GO" id="GO:0009102">
    <property type="term" value="P:biotin biosynthetic process"/>
    <property type="evidence" value="ECO:0007669"/>
    <property type="project" value="TreeGrafter"/>
</dbReference>
<feature type="domain" description="Aminotransferase class I/classII large" evidence="4">
    <location>
        <begin position="46"/>
        <end position="382"/>
    </location>
</feature>
<dbReference type="eggNOG" id="COG0156">
    <property type="taxonomic scope" value="Bacteria"/>
</dbReference>
<dbReference type="InterPro" id="IPR004839">
    <property type="entry name" value="Aminotransferase_I/II_large"/>
</dbReference>
<dbReference type="InterPro" id="IPR015422">
    <property type="entry name" value="PyrdxlP-dep_Trfase_small"/>
</dbReference>
<name>A0A0H3K680_SYNP6</name>
<evidence type="ECO:0000313" key="6">
    <source>
        <dbReference type="Proteomes" id="UP000001175"/>
    </source>
</evidence>
<evidence type="ECO:0000259" key="4">
    <source>
        <dbReference type="Pfam" id="PF00155"/>
    </source>
</evidence>
<proteinExistence type="predicted"/>
<dbReference type="AlphaFoldDB" id="A0A0H3K680"/>
<dbReference type="Gene3D" id="3.90.1150.10">
    <property type="entry name" value="Aspartate Aminotransferase, domain 1"/>
    <property type="match status" value="1"/>
</dbReference>
<dbReference type="InterPro" id="IPR015424">
    <property type="entry name" value="PyrdxlP-dep_Trfase"/>
</dbReference>
<organism evidence="5 6">
    <name type="scientific">Synechococcus sp. (strain ATCC 27144 / PCC 6301 / SAUG 1402/1)</name>
    <name type="common">Anacystis nidulans</name>
    <dbReference type="NCBI Taxonomy" id="269084"/>
    <lineage>
        <taxon>Bacteria</taxon>
        <taxon>Bacillati</taxon>
        <taxon>Cyanobacteriota</taxon>
        <taxon>Cyanophyceae</taxon>
        <taxon>Synechococcales</taxon>
        <taxon>Synechococcaceae</taxon>
        <taxon>Synechococcus</taxon>
    </lineage>
</organism>
<dbReference type="CDD" id="cd06454">
    <property type="entry name" value="KBL_like"/>
    <property type="match status" value="1"/>
</dbReference>
<dbReference type="Pfam" id="PF00155">
    <property type="entry name" value="Aminotran_1_2"/>
    <property type="match status" value="1"/>
</dbReference>
<evidence type="ECO:0000313" key="5">
    <source>
        <dbReference type="EMBL" id="BAD79660.1"/>
    </source>
</evidence>
<dbReference type="KEGG" id="syc:syc1470_c"/>
<reference evidence="5 6" key="1">
    <citation type="journal article" date="2007" name="Photosyn. Res.">
        <title>Complete nucleotide sequence of the freshwater unicellular cyanobacterium Synechococcus elongatus PCC 6301 chromosome: gene content and organization.</title>
        <authorList>
            <person name="Sugita C."/>
            <person name="Ogata K."/>
            <person name="Shikata M."/>
            <person name="Jikuya H."/>
            <person name="Takano J."/>
            <person name="Furumichi M."/>
            <person name="Kanehisa M."/>
            <person name="Omata T."/>
            <person name="Sugiura M."/>
            <person name="Sugita M."/>
        </authorList>
    </citation>
    <scope>NUCLEOTIDE SEQUENCE [LARGE SCALE GENOMIC DNA]</scope>
    <source>
        <strain evidence="6">ATCC 27144 / PCC 6301 / SAUG 1402/1</strain>
    </source>
</reference>